<accession>A0A7J8H0U1</accession>
<sequence length="145" mass="16135">MGKQAYQATCFEDRAIRISISGRAGIRTQVSLAPKFTLCPHLGLSIRQHPCVPGTRRQVWQESLPLVFVEFTSSPAIPASLSGRFARRGRGGSGEERFLCLPLLQADWQVFLAAWEDSRVTQARVLNLPCQPCLPSPPQKVYSRL</sequence>
<dbReference type="AlphaFoldDB" id="A0A7J8H0U1"/>
<proteinExistence type="predicted"/>
<name>A0A7J8H0U1_ROUAE</name>
<evidence type="ECO:0000313" key="1">
    <source>
        <dbReference type="EMBL" id="KAF6465778.1"/>
    </source>
</evidence>
<organism evidence="1 2">
    <name type="scientific">Rousettus aegyptiacus</name>
    <name type="common">Egyptian fruit bat</name>
    <name type="synonym">Pteropus aegyptiacus</name>
    <dbReference type="NCBI Taxonomy" id="9407"/>
    <lineage>
        <taxon>Eukaryota</taxon>
        <taxon>Metazoa</taxon>
        <taxon>Chordata</taxon>
        <taxon>Craniata</taxon>
        <taxon>Vertebrata</taxon>
        <taxon>Euteleostomi</taxon>
        <taxon>Mammalia</taxon>
        <taxon>Eutheria</taxon>
        <taxon>Laurasiatheria</taxon>
        <taxon>Chiroptera</taxon>
        <taxon>Yinpterochiroptera</taxon>
        <taxon>Pteropodoidea</taxon>
        <taxon>Pteropodidae</taxon>
        <taxon>Rousettinae</taxon>
        <taxon>Rousettus</taxon>
    </lineage>
</organism>
<dbReference type="Proteomes" id="UP000593571">
    <property type="component" value="Unassembled WGS sequence"/>
</dbReference>
<dbReference type="EMBL" id="JACASE010000005">
    <property type="protein sequence ID" value="KAF6465778.1"/>
    <property type="molecule type" value="Genomic_DNA"/>
</dbReference>
<gene>
    <name evidence="1" type="ORF">HJG63_011194</name>
</gene>
<evidence type="ECO:0000313" key="2">
    <source>
        <dbReference type="Proteomes" id="UP000593571"/>
    </source>
</evidence>
<comment type="caution">
    <text evidence="1">The sequence shown here is derived from an EMBL/GenBank/DDBJ whole genome shotgun (WGS) entry which is preliminary data.</text>
</comment>
<keyword evidence="2" id="KW-1185">Reference proteome</keyword>
<protein>
    <submittedName>
        <fullName evidence="1">Uncharacterized protein</fullName>
    </submittedName>
</protein>
<reference evidence="1 2" key="1">
    <citation type="journal article" date="2020" name="Nature">
        <title>Six reference-quality genomes reveal evolution of bat adaptations.</title>
        <authorList>
            <person name="Jebb D."/>
            <person name="Huang Z."/>
            <person name="Pippel M."/>
            <person name="Hughes G.M."/>
            <person name="Lavrichenko K."/>
            <person name="Devanna P."/>
            <person name="Winkler S."/>
            <person name="Jermiin L.S."/>
            <person name="Skirmuntt E.C."/>
            <person name="Katzourakis A."/>
            <person name="Burkitt-Gray L."/>
            <person name="Ray D.A."/>
            <person name="Sullivan K.A.M."/>
            <person name="Roscito J.G."/>
            <person name="Kirilenko B.M."/>
            <person name="Davalos L.M."/>
            <person name="Corthals A.P."/>
            <person name="Power M.L."/>
            <person name="Jones G."/>
            <person name="Ransome R.D."/>
            <person name="Dechmann D.K.N."/>
            <person name="Locatelli A.G."/>
            <person name="Puechmaille S.J."/>
            <person name="Fedrigo O."/>
            <person name="Jarvis E.D."/>
            <person name="Hiller M."/>
            <person name="Vernes S.C."/>
            <person name="Myers E.W."/>
            <person name="Teeling E.C."/>
        </authorList>
    </citation>
    <scope>NUCLEOTIDE SEQUENCE [LARGE SCALE GENOMIC DNA]</scope>
    <source>
        <strain evidence="1">MRouAeg1</strain>
        <tissue evidence="1">Muscle</tissue>
    </source>
</reference>